<accession>A0ABW3LUW7</accession>
<evidence type="ECO:0000256" key="6">
    <source>
        <dbReference type="RuleBase" id="RU003983"/>
    </source>
</evidence>
<dbReference type="CDD" id="cd07331">
    <property type="entry name" value="M48C_Oma1_like"/>
    <property type="match status" value="1"/>
</dbReference>
<keyword evidence="7" id="KW-0732">Signal</keyword>
<evidence type="ECO:0000259" key="8">
    <source>
        <dbReference type="Pfam" id="PF01435"/>
    </source>
</evidence>
<comment type="caution">
    <text evidence="9">The sequence shown here is derived from an EMBL/GenBank/DDBJ whole genome shotgun (WGS) entry which is preliminary data.</text>
</comment>
<protein>
    <submittedName>
        <fullName evidence="9">M48 family metallopeptidase</fullName>
    </submittedName>
</protein>
<comment type="similarity">
    <text evidence="6">Belongs to the peptidase M48 family.</text>
</comment>
<evidence type="ECO:0000256" key="1">
    <source>
        <dbReference type="ARBA" id="ARBA00022670"/>
    </source>
</evidence>
<evidence type="ECO:0000313" key="9">
    <source>
        <dbReference type="EMBL" id="MFD1042126.1"/>
    </source>
</evidence>
<keyword evidence="3 6" id="KW-0378">Hydrolase</keyword>
<dbReference type="Pfam" id="PF01435">
    <property type="entry name" value="Peptidase_M48"/>
    <property type="match status" value="1"/>
</dbReference>
<reference evidence="10" key="1">
    <citation type="journal article" date="2019" name="Int. J. Syst. Evol. Microbiol.">
        <title>The Global Catalogue of Microorganisms (GCM) 10K type strain sequencing project: providing services to taxonomists for standard genome sequencing and annotation.</title>
        <authorList>
            <consortium name="The Broad Institute Genomics Platform"/>
            <consortium name="The Broad Institute Genome Sequencing Center for Infectious Disease"/>
            <person name="Wu L."/>
            <person name="Ma J."/>
        </authorList>
    </citation>
    <scope>NUCLEOTIDE SEQUENCE [LARGE SCALE GENOMIC DNA]</scope>
    <source>
        <strain evidence="10">CCUG 55854</strain>
    </source>
</reference>
<comment type="cofactor">
    <cofactor evidence="6">
        <name>Zn(2+)</name>
        <dbReference type="ChEBI" id="CHEBI:29105"/>
    </cofactor>
    <text evidence="6">Binds 1 zinc ion per subunit.</text>
</comment>
<keyword evidence="1 6" id="KW-0645">Protease</keyword>
<evidence type="ECO:0000256" key="3">
    <source>
        <dbReference type="ARBA" id="ARBA00022801"/>
    </source>
</evidence>
<keyword evidence="2" id="KW-0479">Metal-binding</keyword>
<dbReference type="InterPro" id="IPR001915">
    <property type="entry name" value="Peptidase_M48"/>
</dbReference>
<dbReference type="PROSITE" id="PS51257">
    <property type="entry name" value="PROKAR_LIPOPROTEIN"/>
    <property type="match status" value="1"/>
</dbReference>
<proteinExistence type="inferred from homology"/>
<dbReference type="PANTHER" id="PTHR22726">
    <property type="entry name" value="METALLOENDOPEPTIDASE OMA1"/>
    <property type="match status" value="1"/>
</dbReference>
<dbReference type="Proteomes" id="UP001597033">
    <property type="component" value="Unassembled WGS sequence"/>
</dbReference>
<gene>
    <name evidence="9" type="ORF">ACFQ2N_07180</name>
</gene>
<dbReference type="Gene3D" id="3.30.2010.10">
    <property type="entry name" value="Metalloproteases ('zincins'), catalytic domain"/>
    <property type="match status" value="1"/>
</dbReference>
<sequence length="270" mass="28736">MRWKHLGVAVALGAGLAACATTTSPTGRTQYMAYSDSQLNQMGAQAFAEMKSKQKTQTGGQQSAYVQCVVKALVAQLPPEWRQLQWETAVFVDDSPNAFALPGGKVGVNTGMFTVAKNQDQLAAVIGHEIGHVYARHTNERVSRQSATSTGLAVLGALAGARYGQAGSDLVTQGGGTLAQMGLLLPFSRTQETESDQIGQQLMAQAGFDPGQAVDLWQNMVAASANRSPEWLSTHPDPQNRIRALEARTPSLQPVYEAARKAGHTPRCGS</sequence>
<dbReference type="InterPro" id="IPR051156">
    <property type="entry name" value="Mito/Outer_Membr_Metalloprot"/>
</dbReference>
<dbReference type="PANTHER" id="PTHR22726:SF24">
    <property type="entry name" value="M48 FAMILY METALLOPEPTIDASE"/>
    <property type="match status" value="1"/>
</dbReference>
<feature type="chain" id="PRO_5045457950" evidence="7">
    <location>
        <begin position="21"/>
        <end position="270"/>
    </location>
</feature>
<feature type="signal peptide" evidence="7">
    <location>
        <begin position="1"/>
        <end position="20"/>
    </location>
</feature>
<keyword evidence="5 6" id="KW-0482">Metalloprotease</keyword>
<evidence type="ECO:0000256" key="4">
    <source>
        <dbReference type="ARBA" id="ARBA00022833"/>
    </source>
</evidence>
<name>A0ABW3LUW7_9GAMM</name>
<keyword evidence="4 6" id="KW-0862">Zinc</keyword>
<dbReference type="RefSeq" id="WP_162375938.1">
    <property type="nucleotide sequence ID" value="NZ_JBHTKN010000004.1"/>
</dbReference>
<organism evidence="9 10">
    <name type="scientific">Pseudoxanthomonas kaohsiungensis</name>
    <dbReference type="NCBI Taxonomy" id="283923"/>
    <lineage>
        <taxon>Bacteria</taxon>
        <taxon>Pseudomonadati</taxon>
        <taxon>Pseudomonadota</taxon>
        <taxon>Gammaproteobacteria</taxon>
        <taxon>Lysobacterales</taxon>
        <taxon>Lysobacteraceae</taxon>
        <taxon>Pseudoxanthomonas</taxon>
    </lineage>
</organism>
<keyword evidence="10" id="KW-1185">Reference proteome</keyword>
<feature type="domain" description="Peptidase M48" evidence="8">
    <location>
        <begin position="61"/>
        <end position="248"/>
    </location>
</feature>
<evidence type="ECO:0000256" key="7">
    <source>
        <dbReference type="SAM" id="SignalP"/>
    </source>
</evidence>
<evidence type="ECO:0000313" key="10">
    <source>
        <dbReference type="Proteomes" id="UP001597033"/>
    </source>
</evidence>
<evidence type="ECO:0000256" key="2">
    <source>
        <dbReference type="ARBA" id="ARBA00022723"/>
    </source>
</evidence>
<dbReference type="EMBL" id="JBHTKN010000004">
    <property type="protein sequence ID" value="MFD1042126.1"/>
    <property type="molecule type" value="Genomic_DNA"/>
</dbReference>
<evidence type="ECO:0000256" key="5">
    <source>
        <dbReference type="ARBA" id="ARBA00023049"/>
    </source>
</evidence>